<dbReference type="AlphaFoldDB" id="A0A9P4NQT0"/>
<feature type="domain" description="Nrap protein" evidence="6">
    <location>
        <begin position="131"/>
        <end position="273"/>
    </location>
</feature>
<evidence type="ECO:0000259" key="11">
    <source>
        <dbReference type="Pfam" id="PF17407"/>
    </source>
</evidence>
<evidence type="ECO:0000313" key="13">
    <source>
        <dbReference type="Proteomes" id="UP000800235"/>
    </source>
</evidence>
<evidence type="ECO:0000259" key="10">
    <source>
        <dbReference type="Pfam" id="PF17406"/>
    </source>
</evidence>
<dbReference type="GO" id="GO:0006409">
    <property type="term" value="P:tRNA export from nucleus"/>
    <property type="evidence" value="ECO:0007669"/>
    <property type="project" value="TreeGrafter"/>
</dbReference>
<keyword evidence="4 5" id="KW-0539">Nucleus</keyword>
<dbReference type="Pfam" id="PF17403">
    <property type="entry name" value="Nrap_D2"/>
    <property type="match status" value="1"/>
</dbReference>
<gene>
    <name evidence="12" type="ORF">EJ08DRAFT_590515</name>
</gene>
<dbReference type="Pfam" id="PF03813">
    <property type="entry name" value="Nrap"/>
    <property type="match status" value="1"/>
</dbReference>
<evidence type="ECO:0000256" key="1">
    <source>
        <dbReference type="ARBA" id="ARBA00004604"/>
    </source>
</evidence>
<dbReference type="Proteomes" id="UP000800235">
    <property type="component" value="Unassembled WGS sequence"/>
</dbReference>
<comment type="caution">
    <text evidence="12">The sequence shown here is derived from an EMBL/GenBank/DDBJ whole genome shotgun (WGS) entry which is preliminary data.</text>
</comment>
<dbReference type="InterPro" id="IPR035369">
    <property type="entry name" value="Nrap_D4"/>
</dbReference>
<dbReference type="Gene3D" id="1.10.1410.10">
    <property type="match status" value="1"/>
</dbReference>
<dbReference type="GO" id="GO:0003723">
    <property type="term" value="F:RNA binding"/>
    <property type="evidence" value="ECO:0007669"/>
    <property type="project" value="UniProtKB-KW"/>
</dbReference>
<dbReference type="InterPro" id="IPR005554">
    <property type="entry name" value="NOL6/Upt22"/>
</dbReference>
<proteinExistence type="inferred from homology"/>
<dbReference type="GO" id="GO:0032040">
    <property type="term" value="C:small-subunit processome"/>
    <property type="evidence" value="ECO:0007669"/>
    <property type="project" value="TreeGrafter"/>
</dbReference>
<keyword evidence="3 5" id="KW-0694">RNA-binding</keyword>
<comment type="subcellular location">
    <subcellularLocation>
        <location evidence="1 5">Nucleus</location>
        <location evidence="1 5">Nucleolus</location>
    </subcellularLocation>
</comment>
<dbReference type="Pfam" id="PF17404">
    <property type="entry name" value="Nrap_D3"/>
    <property type="match status" value="1"/>
</dbReference>
<dbReference type="GO" id="GO:0034456">
    <property type="term" value="C:UTP-C complex"/>
    <property type="evidence" value="ECO:0007669"/>
    <property type="project" value="TreeGrafter"/>
</dbReference>
<evidence type="ECO:0000256" key="5">
    <source>
        <dbReference type="RuleBase" id="RU364032"/>
    </source>
</evidence>
<dbReference type="EMBL" id="MU007045">
    <property type="protein sequence ID" value="KAF2429581.1"/>
    <property type="molecule type" value="Genomic_DNA"/>
</dbReference>
<feature type="domain" description="Nrap protein" evidence="9">
    <location>
        <begin position="596"/>
        <end position="786"/>
    </location>
</feature>
<dbReference type="Gene3D" id="3.30.70.3030">
    <property type="match status" value="1"/>
</dbReference>
<protein>
    <recommendedName>
        <fullName evidence="5">U3 small nucleolar RNA-associated protein 22</fullName>
    </recommendedName>
</protein>
<evidence type="ECO:0000256" key="4">
    <source>
        <dbReference type="ARBA" id="ARBA00023242"/>
    </source>
</evidence>
<feature type="domain" description="Nrap protein" evidence="8">
    <location>
        <begin position="424"/>
        <end position="574"/>
    </location>
</feature>
<evidence type="ECO:0000259" key="9">
    <source>
        <dbReference type="Pfam" id="PF17405"/>
    </source>
</evidence>
<keyword evidence="5" id="KW-0690">Ribosome biogenesis</keyword>
<evidence type="ECO:0000259" key="6">
    <source>
        <dbReference type="Pfam" id="PF03813"/>
    </source>
</evidence>
<dbReference type="PANTHER" id="PTHR17972:SF0">
    <property type="entry name" value="NUCLEOLAR PROTEIN 6"/>
    <property type="match status" value="1"/>
</dbReference>
<evidence type="ECO:0000259" key="7">
    <source>
        <dbReference type="Pfam" id="PF17403"/>
    </source>
</evidence>
<keyword evidence="5" id="KW-0687">Ribonucleoprotein</keyword>
<organism evidence="12 13">
    <name type="scientific">Tothia fuscella</name>
    <dbReference type="NCBI Taxonomy" id="1048955"/>
    <lineage>
        <taxon>Eukaryota</taxon>
        <taxon>Fungi</taxon>
        <taxon>Dikarya</taxon>
        <taxon>Ascomycota</taxon>
        <taxon>Pezizomycotina</taxon>
        <taxon>Dothideomycetes</taxon>
        <taxon>Pleosporomycetidae</taxon>
        <taxon>Venturiales</taxon>
        <taxon>Cylindrosympodiaceae</taxon>
        <taxon>Tothia</taxon>
    </lineage>
</organism>
<dbReference type="InterPro" id="IPR035367">
    <property type="entry name" value="Nrap_D2"/>
</dbReference>
<dbReference type="Pfam" id="PF17407">
    <property type="entry name" value="Nrap_D6"/>
    <property type="match status" value="1"/>
</dbReference>
<dbReference type="GO" id="GO:0006364">
    <property type="term" value="P:rRNA processing"/>
    <property type="evidence" value="ECO:0007669"/>
    <property type="project" value="UniProtKB-KW"/>
</dbReference>
<dbReference type="InterPro" id="IPR035368">
    <property type="entry name" value="Nrap_D3"/>
</dbReference>
<dbReference type="InterPro" id="IPR035082">
    <property type="entry name" value="Nrap_D1"/>
</dbReference>
<comment type="similarity">
    <text evidence="2 5">Belongs to the NRAP family.</text>
</comment>
<name>A0A9P4NQT0_9PEZI</name>
<dbReference type="InterPro" id="IPR035370">
    <property type="entry name" value="Nrap_D5"/>
</dbReference>
<evidence type="ECO:0000256" key="2">
    <source>
        <dbReference type="ARBA" id="ARBA00006674"/>
    </source>
</evidence>
<feature type="domain" description="Nrap protein" evidence="10">
    <location>
        <begin position="789"/>
        <end position="946"/>
    </location>
</feature>
<feature type="domain" description="Nrap protein" evidence="7">
    <location>
        <begin position="277"/>
        <end position="418"/>
    </location>
</feature>
<reference evidence="12" key="1">
    <citation type="journal article" date="2020" name="Stud. Mycol.">
        <title>101 Dothideomycetes genomes: a test case for predicting lifestyles and emergence of pathogens.</title>
        <authorList>
            <person name="Haridas S."/>
            <person name="Albert R."/>
            <person name="Binder M."/>
            <person name="Bloem J."/>
            <person name="Labutti K."/>
            <person name="Salamov A."/>
            <person name="Andreopoulos B."/>
            <person name="Baker S."/>
            <person name="Barry K."/>
            <person name="Bills G."/>
            <person name="Bluhm B."/>
            <person name="Cannon C."/>
            <person name="Castanera R."/>
            <person name="Culley D."/>
            <person name="Daum C."/>
            <person name="Ezra D."/>
            <person name="Gonzalez J."/>
            <person name="Henrissat B."/>
            <person name="Kuo A."/>
            <person name="Liang C."/>
            <person name="Lipzen A."/>
            <person name="Lutzoni F."/>
            <person name="Magnuson J."/>
            <person name="Mondo S."/>
            <person name="Nolan M."/>
            <person name="Ohm R."/>
            <person name="Pangilinan J."/>
            <person name="Park H.-J."/>
            <person name="Ramirez L."/>
            <person name="Alfaro M."/>
            <person name="Sun H."/>
            <person name="Tritt A."/>
            <person name="Yoshinaga Y."/>
            <person name="Zwiers L.-H."/>
            <person name="Turgeon B."/>
            <person name="Goodwin S."/>
            <person name="Spatafora J."/>
            <person name="Crous P."/>
            <person name="Grigoriev I."/>
        </authorList>
    </citation>
    <scope>NUCLEOTIDE SEQUENCE</scope>
    <source>
        <strain evidence="12">CBS 130266</strain>
    </source>
</reference>
<evidence type="ECO:0000259" key="8">
    <source>
        <dbReference type="Pfam" id="PF17404"/>
    </source>
</evidence>
<dbReference type="GO" id="GO:0032545">
    <property type="term" value="C:CURI complex"/>
    <property type="evidence" value="ECO:0007669"/>
    <property type="project" value="TreeGrafter"/>
</dbReference>
<evidence type="ECO:0000313" key="12">
    <source>
        <dbReference type="EMBL" id="KAF2429581.1"/>
    </source>
</evidence>
<dbReference type="OrthoDB" id="10251401at2759"/>
<dbReference type="Pfam" id="PF17405">
    <property type="entry name" value="Nrap_D4"/>
    <property type="match status" value="1"/>
</dbReference>
<dbReference type="InterPro" id="IPR035371">
    <property type="entry name" value="Nrap_D6"/>
</dbReference>
<dbReference type="PANTHER" id="PTHR17972">
    <property type="entry name" value="NUCLEOLAR RNA-ASSOCIATED PROTEIN"/>
    <property type="match status" value="1"/>
</dbReference>
<sequence length="1086" mass="121682">MSQLSRISQPRSDFLGAAYTGEVFKSNLFKFQVDELLGQLRPKSNKQDAVVEKELHLLKSTIDAIPARAPLSTRDAEAAMERNDGIVVPFPYPRPPKDANYRLQYAKPAHVNAVGSYPLKTITKNEDSLVVDFVVTMPSDIFQEKDYMNYRYFYKRAYYLACLAAGIKSSIGNKYSLHFDYLHGNRLLPVLVAEVKMNLAHSRRSFSIVILPAIAERLFPMEKLLPNKNCVRPNHMAGDSIPSEKEPTPFYNASLRANAFVTAYLKLQHDASRQCDAYKDTCVLGRIWLRQRGLTSRVEGGGFGNFEWAVTVALLLQSGGPNGKPAFSSGYSSYQLFKATLKYLASKDLSKIPQTLGGDPITFPRGQGVPVLFDGIRGLNLFFKMTAWSYRLLQHEARSSVALLNDSTFDQFSAAFILRVDQPVCKYDVNIKIPIDSLSNIAQDEDSTAWLDERCHDVFSCLSQGLTDRVKLVSVHRPAEPQWNLNSSPTAMEQAAYISVGLLVDPTNVHRLVDHGPAAEEKKAAVAFRKFWGTRAELRRFKDGSILESLVWSKKDHGSTILQQIIFYILNRHLGEPCAKHSTYIGDQDTRLLSPSLKGSSLNESSFQPMMAAFKALEDDIRALDDLPLHLRHVLGADSQLSHGSVEVPFAPGRTRMSTPADVIIQFEGSARWPDDIDAIQRTKTAFLLKLAELMEDKIPQLIARVGLENENSPLLNQAFLDLNYPTGAAFRLRIHHDREATLLEKRLSAKGMVTLEKAETALALATYRRVFIRQPAHTQALQNLVTRFPALPTAIRLMKKWVSSHLLSPHLSEPLIELFVTRTFTNPYPWQTPSSATTGFLRTLIFLSRWDWRNEPWIVDLGTGDMKANDVAAITTRFEAWRKIDPALNRVVMFAASSIDVDGTTRTDHAHPPKVVAGRLTALAKSAVRVSKEKGLELDFESLFVADLNDYDIIIRLNPKFTKSTGASKPKHGGFKNLQLQLIRNSHEEDNVGYSPVNLFFRELEQKFGHALVFFWNSYGGDVITCLWNPQTEKRPWKLKVGYSTMPVGEPESDAVSVTANKGAILNDIARLGGDMVLDIKVKTS</sequence>
<accession>A0A9P4NQT0</accession>
<feature type="domain" description="Nrap protein" evidence="11">
    <location>
        <begin position="949"/>
        <end position="1081"/>
    </location>
</feature>
<dbReference type="Pfam" id="PF17406">
    <property type="entry name" value="Nrap_D5"/>
    <property type="match status" value="1"/>
</dbReference>
<keyword evidence="13" id="KW-1185">Reference proteome</keyword>
<keyword evidence="5" id="KW-0698">rRNA processing</keyword>
<evidence type="ECO:0000256" key="3">
    <source>
        <dbReference type="ARBA" id="ARBA00022884"/>
    </source>
</evidence>